<proteinExistence type="predicted"/>
<dbReference type="SMART" id="SM00862">
    <property type="entry name" value="Trans_reg_C"/>
    <property type="match status" value="1"/>
</dbReference>
<dbReference type="Proteomes" id="UP001269375">
    <property type="component" value="Unassembled WGS sequence"/>
</dbReference>
<feature type="domain" description="Response regulatory" evidence="4">
    <location>
        <begin position="2"/>
        <end position="116"/>
    </location>
</feature>
<organism evidence="6 7">
    <name type="scientific">Larsenimonas suaedae</name>
    <dbReference type="NCBI Taxonomy" id="1851019"/>
    <lineage>
        <taxon>Bacteria</taxon>
        <taxon>Pseudomonadati</taxon>
        <taxon>Pseudomonadota</taxon>
        <taxon>Gammaproteobacteria</taxon>
        <taxon>Oceanospirillales</taxon>
        <taxon>Halomonadaceae</taxon>
        <taxon>Larsenimonas</taxon>
    </lineage>
</organism>
<dbReference type="RefSeq" id="WP_251594806.1">
    <property type="nucleotide sequence ID" value="NZ_JAMLJI010000004.1"/>
</dbReference>
<dbReference type="InterPro" id="IPR016032">
    <property type="entry name" value="Sig_transdc_resp-reg_C-effctor"/>
</dbReference>
<dbReference type="EMBL" id="JARWAO010000004">
    <property type="protein sequence ID" value="MDR5896277.1"/>
    <property type="molecule type" value="Genomic_DNA"/>
</dbReference>
<gene>
    <name evidence="6" type="ORF">QC825_09350</name>
</gene>
<evidence type="ECO:0000256" key="1">
    <source>
        <dbReference type="ARBA" id="ARBA00023125"/>
    </source>
</evidence>
<dbReference type="PROSITE" id="PS51755">
    <property type="entry name" value="OMPR_PHOB"/>
    <property type="match status" value="1"/>
</dbReference>
<dbReference type="Pfam" id="PF00072">
    <property type="entry name" value="Response_reg"/>
    <property type="match status" value="1"/>
</dbReference>
<name>A0ABU1GXW1_9GAMM</name>
<keyword evidence="1 3" id="KW-0238">DNA-binding</keyword>
<comment type="caution">
    <text evidence="6">The sequence shown here is derived from an EMBL/GenBank/DDBJ whole genome shotgun (WGS) entry which is preliminary data.</text>
</comment>
<protein>
    <submittedName>
        <fullName evidence="6">Response regulator transcription factor</fullName>
    </submittedName>
</protein>
<dbReference type="InterPro" id="IPR011006">
    <property type="entry name" value="CheY-like_superfamily"/>
</dbReference>
<sequence>MKILLVEDDELLAESLAERLGEEGYSVDLASDCQSADALADTEQYAAVLLDLGLPDGSGLSMLKRWRAADGRVPVLALTARDSWEDKVKGLQGGADDYVTKPFHEPELLARLQALIRRASGQASARLVVADLELDEALKRLRVAGGDWQTLTATEYRLLRFLMHYPDRVHSKTQLLDQLYALDQDVSSPNMIEVYVARLRGRVGRARIETRRGVGYVLHSNLA</sequence>
<reference evidence="6 7" key="1">
    <citation type="submission" date="2023-04" db="EMBL/GenBank/DDBJ databases">
        <title>A long-awaited taxogenomic arrangement of the family Halomonadaceae.</title>
        <authorList>
            <person name="De La Haba R."/>
            <person name="Chuvochina M."/>
            <person name="Wittouck S."/>
            <person name="Arahal D.R."/>
            <person name="Sanchez-Porro C."/>
            <person name="Hugenholtz P."/>
            <person name="Ventosa A."/>
        </authorList>
    </citation>
    <scope>NUCLEOTIDE SEQUENCE [LARGE SCALE GENOMIC DNA]</scope>
    <source>
        <strain evidence="6 7">DSM 22428</strain>
    </source>
</reference>
<evidence type="ECO:0000313" key="7">
    <source>
        <dbReference type="Proteomes" id="UP001269375"/>
    </source>
</evidence>
<dbReference type="InterPro" id="IPR001789">
    <property type="entry name" value="Sig_transdc_resp-reg_receiver"/>
</dbReference>
<evidence type="ECO:0000256" key="3">
    <source>
        <dbReference type="PROSITE-ProRule" id="PRU01091"/>
    </source>
</evidence>
<dbReference type="Gene3D" id="1.10.10.10">
    <property type="entry name" value="Winged helix-like DNA-binding domain superfamily/Winged helix DNA-binding domain"/>
    <property type="match status" value="1"/>
</dbReference>
<dbReference type="SUPFAM" id="SSF52172">
    <property type="entry name" value="CheY-like"/>
    <property type="match status" value="1"/>
</dbReference>
<dbReference type="PROSITE" id="PS50110">
    <property type="entry name" value="RESPONSE_REGULATORY"/>
    <property type="match status" value="1"/>
</dbReference>
<dbReference type="InterPro" id="IPR039420">
    <property type="entry name" value="WalR-like"/>
</dbReference>
<evidence type="ECO:0000313" key="6">
    <source>
        <dbReference type="EMBL" id="MDR5896277.1"/>
    </source>
</evidence>
<feature type="DNA-binding region" description="OmpR/PhoB-type" evidence="3">
    <location>
        <begin position="124"/>
        <end position="220"/>
    </location>
</feature>
<keyword evidence="2" id="KW-0597">Phosphoprotein</keyword>
<dbReference type="Gene3D" id="6.10.250.690">
    <property type="match status" value="1"/>
</dbReference>
<keyword evidence="7" id="KW-1185">Reference proteome</keyword>
<dbReference type="Pfam" id="PF00486">
    <property type="entry name" value="Trans_reg_C"/>
    <property type="match status" value="1"/>
</dbReference>
<evidence type="ECO:0000256" key="2">
    <source>
        <dbReference type="PROSITE-ProRule" id="PRU00169"/>
    </source>
</evidence>
<accession>A0ABU1GXW1</accession>
<dbReference type="CDD" id="cd00383">
    <property type="entry name" value="trans_reg_C"/>
    <property type="match status" value="1"/>
</dbReference>
<evidence type="ECO:0000259" key="4">
    <source>
        <dbReference type="PROSITE" id="PS50110"/>
    </source>
</evidence>
<dbReference type="Gene3D" id="3.40.50.2300">
    <property type="match status" value="1"/>
</dbReference>
<dbReference type="InterPro" id="IPR036388">
    <property type="entry name" value="WH-like_DNA-bd_sf"/>
</dbReference>
<dbReference type="SMART" id="SM00448">
    <property type="entry name" value="REC"/>
    <property type="match status" value="1"/>
</dbReference>
<dbReference type="PANTHER" id="PTHR48111">
    <property type="entry name" value="REGULATOR OF RPOS"/>
    <property type="match status" value="1"/>
</dbReference>
<feature type="domain" description="OmpR/PhoB-type" evidence="5">
    <location>
        <begin position="124"/>
        <end position="220"/>
    </location>
</feature>
<evidence type="ECO:0000259" key="5">
    <source>
        <dbReference type="PROSITE" id="PS51755"/>
    </source>
</evidence>
<dbReference type="SUPFAM" id="SSF46894">
    <property type="entry name" value="C-terminal effector domain of the bipartite response regulators"/>
    <property type="match status" value="1"/>
</dbReference>
<feature type="modified residue" description="4-aspartylphosphate" evidence="2">
    <location>
        <position position="51"/>
    </location>
</feature>
<dbReference type="PANTHER" id="PTHR48111:SF37">
    <property type="entry name" value="RESPONSE REGULATOR PROTEIN CARR"/>
    <property type="match status" value="1"/>
</dbReference>
<dbReference type="InterPro" id="IPR001867">
    <property type="entry name" value="OmpR/PhoB-type_DNA-bd"/>
</dbReference>